<feature type="non-terminal residue" evidence="2">
    <location>
        <position position="260"/>
    </location>
</feature>
<dbReference type="InterPro" id="IPR012334">
    <property type="entry name" value="Pectin_lyas_fold"/>
</dbReference>
<name>A0A382Z4I4_9ZZZZ</name>
<dbReference type="InterPro" id="IPR039448">
    <property type="entry name" value="Beta_helix"/>
</dbReference>
<dbReference type="Gene3D" id="2.160.20.10">
    <property type="entry name" value="Single-stranded right-handed beta-helix, Pectin lyase-like"/>
    <property type="match status" value="1"/>
</dbReference>
<dbReference type="EMBL" id="UINC01180681">
    <property type="protein sequence ID" value="SVD90005.1"/>
    <property type="molecule type" value="Genomic_DNA"/>
</dbReference>
<dbReference type="SUPFAM" id="SSF51126">
    <property type="entry name" value="Pectin lyase-like"/>
    <property type="match status" value="1"/>
</dbReference>
<feature type="domain" description="Right handed beta helix" evidence="1">
    <location>
        <begin position="103"/>
        <end position="256"/>
    </location>
</feature>
<reference evidence="2" key="1">
    <citation type="submission" date="2018-05" db="EMBL/GenBank/DDBJ databases">
        <authorList>
            <person name="Lanie J.A."/>
            <person name="Ng W.-L."/>
            <person name="Kazmierczak K.M."/>
            <person name="Andrzejewski T.M."/>
            <person name="Davidsen T.M."/>
            <person name="Wayne K.J."/>
            <person name="Tettelin H."/>
            <person name="Glass J.I."/>
            <person name="Rusch D."/>
            <person name="Podicherti R."/>
            <person name="Tsui H.-C.T."/>
            <person name="Winkler M.E."/>
        </authorList>
    </citation>
    <scope>NUCLEOTIDE SEQUENCE</scope>
</reference>
<dbReference type="InterPro" id="IPR011050">
    <property type="entry name" value="Pectin_lyase_fold/virulence"/>
</dbReference>
<dbReference type="Pfam" id="PF13229">
    <property type="entry name" value="Beta_helix"/>
    <property type="match status" value="1"/>
</dbReference>
<gene>
    <name evidence="2" type="ORF">METZ01_LOCUS442859</name>
</gene>
<accession>A0A382Z4I4</accession>
<proteinExistence type="predicted"/>
<evidence type="ECO:0000259" key="1">
    <source>
        <dbReference type="Pfam" id="PF13229"/>
    </source>
</evidence>
<evidence type="ECO:0000313" key="2">
    <source>
        <dbReference type="EMBL" id="SVD90005.1"/>
    </source>
</evidence>
<dbReference type="AlphaFoldDB" id="A0A382Z4I4"/>
<organism evidence="2">
    <name type="scientific">marine metagenome</name>
    <dbReference type="NCBI Taxonomy" id="408172"/>
    <lineage>
        <taxon>unclassified sequences</taxon>
        <taxon>metagenomes</taxon>
        <taxon>ecological metagenomes</taxon>
    </lineage>
</organism>
<protein>
    <recommendedName>
        <fullName evidence="1">Right handed beta helix domain-containing protein</fullName>
    </recommendedName>
</protein>
<feature type="non-terminal residue" evidence="2">
    <location>
        <position position="1"/>
    </location>
</feature>
<sequence>TCSGATDGTGSVVDNDSDDDDICNEFDPCPYWPYNCSDDGNTLIVAEGQSIGDAVDAVPNGGTILIMQGTHLTPSTINTQGKEITIKGELGEDGNLLTTLDGNLSGHAIFTINSGDIITTSTIIKDLVITKGGTYPVPDNNIGGGIIIFGSGATIENCHFIQNYSRYGGGIWAREGSNAVIEDCIFEQNLSVYRGGAIFFQESEGTINGSIMENNNHSNRGGGIALNGSSEVVMTDCIIQLNTVSSTYPSASGGIHLDSG</sequence>